<comment type="caution">
    <text evidence="1">The sequence shown here is derived from an EMBL/GenBank/DDBJ whole genome shotgun (WGS) entry which is preliminary data.</text>
</comment>
<keyword evidence="2" id="KW-1185">Reference proteome</keyword>
<evidence type="ECO:0000313" key="2">
    <source>
        <dbReference type="Proteomes" id="UP001218188"/>
    </source>
</evidence>
<gene>
    <name evidence="1" type="ORF">C8F04DRAFT_1096196</name>
</gene>
<protein>
    <submittedName>
        <fullName evidence="1">Uncharacterized protein</fullName>
    </submittedName>
</protein>
<organism evidence="1 2">
    <name type="scientific">Mycena alexandri</name>
    <dbReference type="NCBI Taxonomy" id="1745969"/>
    <lineage>
        <taxon>Eukaryota</taxon>
        <taxon>Fungi</taxon>
        <taxon>Dikarya</taxon>
        <taxon>Basidiomycota</taxon>
        <taxon>Agaricomycotina</taxon>
        <taxon>Agaricomycetes</taxon>
        <taxon>Agaricomycetidae</taxon>
        <taxon>Agaricales</taxon>
        <taxon>Marasmiineae</taxon>
        <taxon>Mycenaceae</taxon>
        <taxon>Mycena</taxon>
    </lineage>
</organism>
<name>A0AAD6X248_9AGAR</name>
<dbReference type="Proteomes" id="UP001218188">
    <property type="component" value="Unassembled WGS sequence"/>
</dbReference>
<reference evidence="1" key="1">
    <citation type="submission" date="2023-03" db="EMBL/GenBank/DDBJ databases">
        <title>Massive genome expansion in bonnet fungi (Mycena s.s.) driven by repeated elements and novel gene families across ecological guilds.</title>
        <authorList>
            <consortium name="Lawrence Berkeley National Laboratory"/>
            <person name="Harder C.B."/>
            <person name="Miyauchi S."/>
            <person name="Viragh M."/>
            <person name="Kuo A."/>
            <person name="Thoen E."/>
            <person name="Andreopoulos B."/>
            <person name="Lu D."/>
            <person name="Skrede I."/>
            <person name="Drula E."/>
            <person name="Henrissat B."/>
            <person name="Morin E."/>
            <person name="Kohler A."/>
            <person name="Barry K."/>
            <person name="LaButti K."/>
            <person name="Morin E."/>
            <person name="Salamov A."/>
            <person name="Lipzen A."/>
            <person name="Mereny Z."/>
            <person name="Hegedus B."/>
            <person name="Baldrian P."/>
            <person name="Stursova M."/>
            <person name="Weitz H."/>
            <person name="Taylor A."/>
            <person name="Grigoriev I.V."/>
            <person name="Nagy L.G."/>
            <person name="Martin F."/>
            <person name="Kauserud H."/>
        </authorList>
    </citation>
    <scope>NUCLEOTIDE SEQUENCE</scope>
    <source>
        <strain evidence="1">CBHHK200</strain>
    </source>
</reference>
<sequence>MVALRIRRTGTLKLTTTTGRGYLLKAPNLRLVQIKTEMKVPVVAPTLAANIGLDHIHQRVQQLPYLVVQDIFSPNADHIHDCVVQSNGQRFLICAWYKSTAAVNGALKEFAPGYDWRGEIIVVQLGRRVAFSQKVKTDQVKVVVNKFISGYLFHMHAKQPIPSAMV</sequence>
<evidence type="ECO:0000313" key="1">
    <source>
        <dbReference type="EMBL" id="KAJ7036113.1"/>
    </source>
</evidence>
<proteinExistence type="predicted"/>
<dbReference type="AlphaFoldDB" id="A0AAD6X248"/>
<accession>A0AAD6X248</accession>
<dbReference type="EMBL" id="JARJCM010000045">
    <property type="protein sequence ID" value="KAJ7036113.1"/>
    <property type="molecule type" value="Genomic_DNA"/>
</dbReference>